<dbReference type="InterPro" id="IPR041657">
    <property type="entry name" value="HTH_17"/>
</dbReference>
<dbReference type="NCBIfam" id="TIGR01764">
    <property type="entry name" value="excise"/>
    <property type="match status" value="1"/>
</dbReference>
<dbReference type="EMBL" id="BOON01000052">
    <property type="protein sequence ID" value="GII25465.1"/>
    <property type="molecule type" value="Genomic_DNA"/>
</dbReference>
<dbReference type="Proteomes" id="UP000599074">
    <property type="component" value="Unassembled WGS sequence"/>
</dbReference>
<gene>
    <name evidence="3" type="ORF">Pme01_50620</name>
</gene>
<evidence type="ECO:0000259" key="2">
    <source>
        <dbReference type="Pfam" id="PF12728"/>
    </source>
</evidence>
<comment type="caution">
    <text evidence="3">The sequence shown here is derived from an EMBL/GenBank/DDBJ whole genome shotgun (WGS) entry which is preliminary data.</text>
</comment>
<feature type="compositionally biased region" description="Polar residues" evidence="1">
    <location>
        <begin position="13"/>
        <end position="27"/>
    </location>
</feature>
<proteinExistence type="predicted"/>
<organism evidence="3 4">
    <name type="scientific">Planosporangium mesophilum</name>
    <dbReference type="NCBI Taxonomy" id="689768"/>
    <lineage>
        <taxon>Bacteria</taxon>
        <taxon>Bacillati</taxon>
        <taxon>Actinomycetota</taxon>
        <taxon>Actinomycetes</taxon>
        <taxon>Micromonosporales</taxon>
        <taxon>Micromonosporaceae</taxon>
        <taxon>Planosporangium</taxon>
    </lineage>
</organism>
<keyword evidence="4" id="KW-1185">Reference proteome</keyword>
<evidence type="ECO:0000256" key="1">
    <source>
        <dbReference type="SAM" id="MobiDB-lite"/>
    </source>
</evidence>
<dbReference type="RefSeq" id="WP_239088453.1">
    <property type="nucleotide sequence ID" value="NZ_BOON01000052.1"/>
</dbReference>
<sequence length="109" mass="12114">MSSNVIPLAHRVPSQQPDRPAEPTNSPAPVVSIGACAVYTVTEVAHMLSLSRGSAYALVRSGDIPALKLGGRWVIPKRRFHTWLDNLPEASTDDIERELRREERRNRSS</sequence>
<dbReference type="AlphaFoldDB" id="A0A8J3TE52"/>
<feature type="region of interest" description="Disordered" evidence="1">
    <location>
        <begin position="1"/>
        <end position="29"/>
    </location>
</feature>
<dbReference type="Pfam" id="PF12728">
    <property type="entry name" value="HTH_17"/>
    <property type="match status" value="1"/>
</dbReference>
<feature type="domain" description="Helix-turn-helix" evidence="2">
    <location>
        <begin position="38"/>
        <end position="86"/>
    </location>
</feature>
<evidence type="ECO:0000313" key="4">
    <source>
        <dbReference type="Proteomes" id="UP000599074"/>
    </source>
</evidence>
<name>A0A8J3TE52_9ACTN</name>
<protein>
    <recommendedName>
        <fullName evidence="2">Helix-turn-helix domain-containing protein</fullName>
    </recommendedName>
</protein>
<accession>A0A8J3TE52</accession>
<dbReference type="InterPro" id="IPR010093">
    <property type="entry name" value="SinI_DNA-bd"/>
</dbReference>
<reference evidence="3" key="1">
    <citation type="submission" date="2021-01" db="EMBL/GenBank/DDBJ databases">
        <title>Whole genome shotgun sequence of Planosporangium mesophilum NBRC 109066.</title>
        <authorList>
            <person name="Komaki H."/>
            <person name="Tamura T."/>
        </authorList>
    </citation>
    <scope>NUCLEOTIDE SEQUENCE</scope>
    <source>
        <strain evidence="3">NBRC 109066</strain>
    </source>
</reference>
<evidence type="ECO:0000313" key="3">
    <source>
        <dbReference type="EMBL" id="GII25465.1"/>
    </source>
</evidence>
<dbReference type="GO" id="GO:0003677">
    <property type="term" value="F:DNA binding"/>
    <property type="evidence" value="ECO:0007669"/>
    <property type="project" value="InterPro"/>
</dbReference>